<dbReference type="SUPFAM" id="SSF52172">
    <property type="entry name" value="CheY-like"/>
    <property type="match status" value="1"/>
</dbReference>
<dbReference type="InterPro" id="IPR039420">
    <property type="entry name" value="WalR-like"/>
</dbReference>
<feature type="DNA-binding region" description="OmpR/PhoB-type" evidence="5">
    <location>
        <begin position="125"/>
        <end position="224"/>
    </location>
</feature>
<sequence>MNTILMIDDDIQYMNTIRDYLTKQDFIVYCANSFKTALPYMKESIDCVILDIKLQDNENGYEICQKIKSEINIPIIFLSNYAQDDNRIHGFLSGADDFLGKPCNLEELRIRILKRIHPTIKLKQKEQIRFGDLWIDAIRHKAFYKDELILLTDAEFNILYFLATHEHMVFSQYEIYDHLWKEPVISNAHTVQVHISSARKKLNKICPNHEYIQTVWGKGYQFIGIHEKD</sequence>
<dbReference type="GO" id="GO:0000976">
    <property type="term" value="F:transcription cis-regulatory region binding"/>
    <property type="evidence" value="ECO:0007669"/>
    <property type="project" value="TreeGrafter"/>
</dbReference>
<dbReference type="Gene3D" id="1.10.10.10">
    <property type="entry name" value="Winged helix-like DNA-binding domain superfamily/Winged helix DNA-binding domain"/>
    <property type="match status" value="1"/>
</dbReference>
<accession>A0A7G9GN60</accession>
<dbReference type="Pfam" id="PF00072">
    <property type="entry name" value="Response_reg"/>
    <property type="match status" value="1"/>
</dbReference>
<keyword evidence="3" id="KW-0804">Transcription</keyword>
<dbReference type="PANTHER" id="PTHR48111">
    <property type="entry name" value="REGULATOR OF RPOS"/>
    <property type="match status" value="1"/>
</dbReference>
<evidence type="ECO:0000259" key="6">
    <source>
        <dbReference type="PROSITE" id="PS50110"/>
    </source>
</evidence>
<evidence type="ECO:0000256" key="2">
    <source>
        <dbReference type="ARBA" id="ARBA00023125"/>
    </source>
</evidence>
<dbReference type="AlphaFoldDB" id="A0A7G9GN60"/>
<protein>
    <submittedName>
        <fullName evidence="8">Response regulator transcription factor</fullName>
    </submittedName>
</protein>
<organism evidence="8 9">
    <name type="scientific">[Eubacterium] hominis</name>
    <dbReference type="NCBI Taxonomy" id="2764325"/>
    <lineage>
        <taxon>Bacteria</taxon>
        <taxon>Bacillati</taxon>
        <taxon>Bacillota</taxon>
        <taxon>Erysipelotrichia</taxon>
        <taxon>Erysipelotrichales</taxon>
        <taxon>Erysipelotrichaceae</taxon>
        <taxon>Amedibacillus</taxon>
    </lineage>
</organism>
<evidence type="ECO:0000256" key="3">
    <source>
        <dbReference type="ARBA" id="ARBA00023163"/>
    </source>
</evidence>
<dbReference type="InterPro" id="IPR036388">
    <property type="entry name" value="WH-like_DNA-bd_sf"/>
</dbReference>
<dbReference type="Gene3D" id="3.40.50.2300">
    <property type="match status" value="1"/>
</dbReference>
<dbReference type="CDD" id="cd00383">
    <property type="entry name" value="trans_reg_C"/>
    <property type="match status" value="1"/>
</dbReference>
<name>A0A7G9GN60_9FIRM</name>
<keyword evidence="9" id="KW-1185">Reference proteome</keyword>
<keyword evidence="2 5" id="KW-0238">DNA-binding</keyword>
<evidence type="ECO:0000313" key="9">
    <source>
        <dbReference type="Proteomes" id="UP000515856"/>
    </source>
</evidence>
<reference evidence="8 9" key="1">
    <citation type="submission" date="2020-08" db="EMBL/GenBank/DDBJ databases">
        <authorList>
            <person name="Liu C."/>
            <person name="Sun Q."/>
        </authorList>
    </citation>
    <scope>NUCLEOTIDE SEQUENCE [LARGE SCALE GENOMIC DNA]</scope>
    <source>
        <strain evidence="8 9">NSJ-61</strain>
    </source>
</reference>
<dbReference type="Pfam" id="PF00486">
    <property type="entry name" value="Trans_reg_C"/>
    <property type="match status" value="1"/>
</dbReference>
<dbReference type="GO" id="GO:0005829">
    <property type="term" value="C:cytosol"/>
    <property type="evidence" value="ECO:0007669"/>
    <property type="project" value="TreeGrafter"/>
</dbReference>
<evidence type="ECO:0000259" key="7">
    <source>
        <dbReference type="PROSITE" id="PS51755"/>
    </source>
</evidence>
<dbReference type="Proteomes" id="UP000515856">
    <property type="component" value="Chromosome"/>
</dbReference>
<feature type="domain" description="OmpR/PhoB-type" evidence="7">
    <location>
        <begin position="125"/>
        <end position="224"/>
    </location>
</feature>
<dbReference type="PROSITE" id="PS51755">
    <property type="entry name" value="OMPR_PHOB"/>
    <property type="match status" value="1"/>
</dbReference>
<gene>
    <name evidence="8" type="ORF">H9Q80_18700</name>
</gene>
<dbReference type="InterPro" id="IPR001789">
    <property type="entry name" value="Sig_transdc_resp-reg_receiver"/>
</dbReference>
<keyword evidence="4" id="KW-0597">Phosphoprotein</keyword>
<dbReference type="SMART" id="SM00862">
    <property type="entry name" value="Trans_reg_C"/>
    <property type="match status" value="1"/>
</dbReference>
<dbReference type="PROSITE" id="PS50110">
    <property type="entry name" value="RESPONSE_REGULATORY"/>
    <property type="match status" value="1"/>
</dbReference>
<evidence type="ECO:0000256" key="5">
    <source>
        <dbReference type="PROSITE-ProRule" id="PRU01091"/>
    </source>
</evidence>
<dbReference type="RefSeq" id="WP_117453798.1">
    <property type="nucleotide sequence ID" value="NZ_CP060636.1"/>
</dbReference>
<dbReference type="GO" id="GO:0032993">
    <property type="term" value="C:protein-DNA complex"/>
    <property type="evidence" value="ECO:0007669"/>
    <property type="project" value="TreeGrafter"/>
</dbReference>
<evidence type="ECO:0000256" key="1">
    <source>
        <dbReference type="ARBA" id="ARBA00023015"/>
    </source>
</evidence>
<dbReference type="SMART" id="SM00448">
    <property type="entry name" value="REC"/>
    <property type="match status" value="1"/>
</dbReference>
<proteinExistence type="predicted"/>
<dbReference type="InterPro" id="IPR001867">
    <property type="entry name" value="OmpR/PhoB-type_DNA-bd"/>
</dbReference>
<dbReference type="GO" id="GO:0000156">
    <property type="term" value="F:phosphorelay response regulator activity"/>
    <property type="evidence" value="ECO:0007669"/>
    <property type="project" value="TreeGrafter"/>
</dbReference>
<feature type="domain" description="Response regulatory" evidence="6">
    <location>
        <begin position="3"/>
        <end position="116"/>
    </location>
</feature>
<evidence type="ECO:0000313" key="8">
    <source>
        <dbReference type="EMBL" id="QNM12242.1"/>
    </source>
</evidence>
<feature type="modified residue" description="4-aspartylphosphate" evidence="4">
    <location>
        <position position="51"/>
    </location>
</feature>
<dbReference type="InterPro" id="IPR011006">
    <property type="entry name" value="CheY-like_superfamily"/>
</dbReference>
<dbReference type="PANTHER" id="PTHR48111:SF2">
    <property type="entry name" value="RESPONSE REGULATOR SAER"/>
    <property type="match status" value="1"/>
</dbReference>
<dbReference type="CDD" id="cd17574">
    <property type="entry name" value="REC_OmpR"/>
    <property type="match status" value="1"/>
</dbReference>
<keyword evidence="1" id="KW-0805">Transcription regulation</keyword>
<dbReference type="GO" id="GO:0006355">
    <property type="term" value="P:regulation of DNA-templated transcription"/>
    <property type="evidence" value="ECO:0007669"/>
    <property type="project" value="InterPro"/>
</dbReference>
<dbReference type="KEGG" id="ehn:H9Q80_18700"/>
<evidence type="ECO:0000256" key="4">
    <source>
        <dbReference type="PROSITE-ProRule" id="PRU00169"/>
    </source>
</evidence>
<dbReference type="EMBL" id="CP060636">
    <property type="protein sequence ID" value="QNM12242.1"/>
    <property type="molecule type" value="Genomic_DNA"/>
</dbReference>